<evidence type="ECO:0000259" key="1">
    <source>
        <dbReference type="SMART" id="SM00954"/>
    </source>
</evidence>
<dbReference type="EMBL" id="CP015249">
    <property type="protein sequence ID" value="ANB18793.1"/>
    <property type="molecule type" value="Genomic_DNA"/>
</dbReference>
<dbReference type="OrthoDB" id="9789634at2"/>
<evidence type="ECO:0000313" key="2">
    <source>
        <dbReference type="EMBL" id="ANB18793.1"/>
    </source>
</evidence>
<accession>A0A160DXT5</accession>
<dbReference type="Pfam" id="PF04607">
    <property type="entry name" value="RelA_SpoT"/>
    <property type="match status" value="1"/>
</dbReference>
<sequence length="302" mass="34511">MTGNPIPSLARYEVVVEPHRRALKRLVLEWDFFVRDVSNLNVFSVSDRVKRYERAVAKSALLDIPIDMLDDLAGLRVVVGTLAEVPIVMRFLTRQEVSKDLKIIKSVKIEHETGYRATHVVVEKRSDYQASAYPGRVEVQIHTIFQQAFNFLSRNWSYKQPWQVSPDWSDEFVELSRLLTAIDHKAHALHLRQADFQVATDESALTPYSYQAIVKSEFGEDIAVDDAVDACRMYVDLGYPTNAHLRRHFRDPRIADLYTLVECRAAVSETSAILAKMGRSGFWSSFGIKIGSPDLKKFFQLC</sequence>
<dbReference type="InterPro" id="IPR052366">
    <property type="entry name" value="GTP_Pyrophosphokinase"/>
</dbReference>
<protein>
    <recommendedName>
        <fullName evidence="1">RelA/SpoT domain-containing protein</fullName>
    </recommendedName>
</protein>
<dbReference type="PANTHER" id="PTHR47837">
    <property type="entry name" value="GTP PYROPHOSPHOKINASE YJBM"/>
    <property type="match status" value="1"/>
</dbReference>
<dbReference type="Gene3D" id="3.30.460.10">
    <property type="entry name" value="Beta Polymerase, domain 2"/>
    <property type="match status" value="1"/>
</dbReference>
<dbReference type="KEGG" id="dko:I596_2798"/>
<name>A0A160DXT5_9GAMM</name>
<dbReference type="PANTHER" id="PTHR47837:SF1">
    <property type="entry name" value="GTP PYROPHOSPHOKINASE YJBM"/>
    <property type="match status" value="1"/>
</dbReference>
<dbReference type="SUPFAM" id="SSF81301">
    <property type="entry name" value="Nucleotidyltransferase"/>
    <property type="match status" value="1"/>
</dbReference>
<gene>
    <name evidence="2" type="ORF">I596_2798</name>
</gene>
<evidence type="ECO:0000313" key="3">
    <source>
        <dbReference type="Proteomes" id="UP000076830"/>
    </source>
</evidence>
<dbReference type="RefSeq" id="WP_067648765.1">
    <property type="nucleotide sequence ID" value="NZ_CP015249.1"/>
</dbReference>
<dbReference type="Proteomes" id="UP000076830">
    <property type="component" value="Chromosome"/>
</dbReference>
<reference evidence="2 3" key="1">
    <citation type="submission" date="2016-04" db="EMBL/GenBank/DDBJ databases">
        <title>Complete genome sequence of Dokdonella koreensis DS-123T.</title>
        <authorList>
            <person name="Kim J.F."/>
            <person name="Lee H."/>
            <person name="Kwak M.-J."/>
        </authorList>
    </citation>
    <scope>NUCLEOTIDE SEQUENCE [LARGE SCALE GENOMIC DNA]</scope>
    <source>
        <strain evidence="2 3">DS-123</strain>
    </source>
</reference>
<organism evidence="2 3">
    <name type="scientific">Dokdonella koreensis DS-123</name>
    <dbReference type="NCBI Taxonomy" id="1300342"/>
    <lineage>
        <taxon>Bacteria</taxon>
        <taxon>Pseudomonadati</taxon>
        <taxon>Pseudomonadota</taxon>
        <taxon>Gammaproteobacteria</taxon>
        <taxon>Lysobacterales</taxon>
        <taxon>Rhodanobacteraceae</taxon>
        <taxon>Dokdonella</taxon>
    </lineage>
</organism>
<feature type="domain" description="RelA/SpoT" evidence="1">
    <location>
        <begin position="47"/>
        <end position="162"/>
    </location>
</feature>
<keyword evidence="3" id="KW-1185">Reference proteome</keyword>
<dbReference type="InterPro" id="IPR007685">
    <property type="entry name" value="RelA_SpoT"/>
</dbReference>
<dbReference type="CDD" id="cd05399">
    <property type="entry name" value="NT_Rel-Spo_like"/>
    <property type="match status" value="1"/>
</dbReference>
<dbReference type="STRING" id="1300342.I596_2798"/>
<proteinExistence type="predicted"/>
<dbReference type="SMART" id="SM00954">
    <property type="entry name" value="RelA_SpoT"/>
    <property type="match status" value="1"/>
</dbReference>
<dbReference type="AlphaFoldDB" id="A0A160DXT5"/>
<dbReference type="InterPro" id="IPR043519">
    <property type="entry name" value="NT_sf"/>
</dbReference>
<dbReference type="GO" id="GO:0015969">
    <property type="term" value="P:guanosine tetraphosphate metabolic process"/>
    <property type="evidence" value="ECO:0007669"/>
    <property type="project" value="InterPro"/>
</dbReference>